<name>A0A7M1S8D0_9BACT</name>
<evidence type="ECO:0000313" key="1">
    <source>
        <dbReference type="EMBL" id="QOR62989.1"/>
    </source>
</evidence>
<keyword evidence="2" id="KW-1185">Reference proteome</keyword>
<dbReference type="EMBL" id="CP063164">
    <property type="protein sequence ID" value="QOR62989.1"/>
    <property type="molecule type" value="Genomic_DNA"/>
</dbReference>
<dbReference type="SUPFAM" id="SSF47240">
    <property type="entry name" value="Ferritin-like"/>
    <property type="match status" value="1"/>
</dbReference>
<protein>
    <recommendedName>
        <fullName evidence="3">Iron-binding protein</fullName>
    </recommendedName>
</protein>
<evidence type="ECO:0008006" key="3">
    <source>
        <dbReference type="Google" id="ProtNLM"/>
    </source>
</evidence>
<sequence>MKTLLIKTHEAWLEMLMAGFMSHTQSKQVLFDFSDILFRHFTWIEQELIDTGESYDYDRDNIPIKVARLDDMLKAIIARLLEIDLQLVGMENKDLASRIATDIAYMTGVLHEMNDEVVTAFNMERKLPGTSLTEEATDALTLFLFDESYKEYELIMIYNYLKAHSNDAYLNRIFQILIDESFFHLKSFGEMMSKMGILAVPRVIMKELYQVDDVISFLKDGIEEEFAAKEECKKLSDAVGKDSQELAKFFDFINYQENYHIALMKDALKYYEKEING</sequence>
<dbReference type="KEGG" id="sinu:IMZ28_05485"/>
<accession>A0A7M1S8D0</accession>
<dbReference type="AlphaFoldDB" id="A0A7M1S8D0"/>
<gene>
    <name evidence="1" type="ORF">IMZ28_05485</name>
</gene>
<dbReference type="Proteomes" id="UP000595074">
    <property type="component" value="Chromosome"/>
</dbReference>
<dbReference type="InterPro" id="IPR009078">
    <property type="entry name" value="Ferritin-like_SF"/>
</dbReference>
<organism evidence="1 2">
    <name type="scientific">Sulfurovum indicum</name>
    <dbReference type="NCBI Taxonomy" id="2779528"/>
    <lineage>
        <taxon>Bacteria</taxon>
        <taxon>Pseudomonadati</taxon>
        <taxon>Campylobacterota</taxon>
        <taxon>Epsilonproteobacteria</taxon>
        <taxon>Campylobacterales</taxon>
        <taxon>Sulfurovaceae</taxon>
        <taxon>Sulfurovum</taxon>
    </lineage>
</organism>
<proteinExistence type="predicted"/>
<reference evidence="1 2" key="1">
    <citation type="submission" date="2020-10" db="EMBL/GenBank/DDBJ databases">
        <title>The genome of sulfurovum sp.</title>
        <authorList>
            <person name="Xie S."/>
            <person name="Shao Z."/>
            <person name="Jiang L."/>
        </authorList>
    </citation>
    <scope>NUCLEOTIDE SEQUENCE [LARGE SCALE GENOMIC DNA]</scope>
    <source>
        <strain evidence="1 2">ST-419</strain>
    </source>
</reference>
<evidence type="ECO:0000313" key="2">
    <source>
        <dbReference type="Proteomes" id="UP000595074"/>
    </source>
</evidence>